<reference evidence="1" key="1">
    <citation type="submission" date="2021-02" db="EMBL/GenBank/DDBJ databases">
        <authorList>
            <person name="Nowell W R."/>
        </authorList>
    </citation>
    <scope>NUCLEOTIDE SEQUENCE</scope>
</reference>
<dbReference type="AlphaFoldDB" id="A0A820LVR9"/>
<sequence>PSKSVENNLNQVSQNQIKQQLHTPLNFTSVVKRTSSSALQNADDNTRML</sequence>
<name>A0A820LVR9_9BILA</name>
<feature type="non-terminal residue" evidence="1">
    <location>
        <position position="49"/>
    </location>
</feature>
<dbReference type="Proteomes" id="UP000663823">
    <property type="component" value="Unassembled WGS sequence"/>
</dbReference>
<feature type="non-terminal residue" evidence="1">
    <location>
        <position position="1"/>
    </location>
</feature>
<evidence type="ECO:0000313" key="1">
    <source>
        <dbReference type="EMBL" id="CAF4363133.1"/>
    </source>
</evidence>
<accession>A0A820LVR9</accession>
<protein>
    <submittedName>
        <fullName evidence="1">Uncharacterized protein</fullName>
    </submittedName>
</protein>
<comment type="caution">
    <text evidence="1">The sequence shown here is derived from an EMBL/GenBank/DDBJ whole genome shotgun (WGS) entry which is preliminary data.</text>
</comment>
<proteinExistence type="predicted"/>
<organism evidence="1 2">
    <name type="scientific">Rotaria sordida</name>
    <dbReference type="NCBI Taxonomy" id="392033"/>
    <lineage>
        <taxon>Eukaryota</taxon>
        <taxon>Metazoa</taxon>
        <taxon>Spiralia</taxon>
        <taxon>Gnathifera</taxon>
        <taxon>Rotifera</taxon>
        <taxon>Eurotatoria</taxon>
        <taxon>Bdelloidea</taxon>
        <taxon>Philodinida</taxon>
        <taxon>Philodinidae</taxon>
        <taxon>Rotaria</taxon>
    </lineage>
</organism>
<gene>
    <name evidence="1" type="ORF">OTI717_LOCUS43907</name>
</gene>
<evidence type="ECO:0000313" key="2">
    <source>
        <dbReference type="Proteomes" id="UP000663823"/>
    </source>
</evidence>
<dbReference type="EMBL" id="CAJOAX010067790">
    <property type="protein sequence ID" value="CAF4363133.1"/>
    <property type="molecule type" value="Genomic_DNA"/>
</dbReference>